<organism evidence="2 3">
    <name type="scientific">Staphylococcus pettenkoferi</name>
    <dbReference type="NCBI Taxonomy" id="170573"/>
    <lineage>
        <taxon>Bacteria</taxon>
        <taxon>Bacillati</taxon>
        <taxon>Bacillota</taxon>
        <taxon>Bacilli</taxon>
        <taxon>Bacillales</taxon>
        <taxon>Staphylococcaceae</taxon>
        <taxon>Staphylococcus</taxon>
    </lineage>
</organism>
<accession>A0A9Q4D830</accession>
<sequence>MNKFLKILTISFISIIFILVVLFFSVITYQKHKSEEVIDHVIERKGWDEKIKHTKMSYNIAMGYAEKDIIFKDQPHSVYEYHITPSPAPWTNNKEYKVTGETDLKKKESYYKYLLDEELYKK</sequence>
<keyword evidence="1" id="KW-0472">Membrane</keyword>
<evidence type="ECO:0000313" key="2">
    <source>
        <dbReference type="EMBL" id="MCY1594171.1"/>
    </source>
</evidence>
<protein>
    <submittedName>
        <fullName evidence="2">DUF3139 domain-containing protein</fullName>
    </submittedName>
</protein>
<dbReference type="RefSeq" id="WP_268210969.1">
    <property type="nucleotide sequence ID" value="NZ_JANSKK010000005.1"/>
</dbReference>
<reference evidence="2" key="1">
    <citation type="journal article" date="2022" name="Int. J. Mol. Sci.">
        <title>Phenotypic and genotypic virulence characterisation of Staphylococcus pettenkoferi strains isolated from human bloodstream and diabetic foot infections.</title>
        <authorList>
            <person name="Magnan C."/>
        </authorList>
    </citation>
    <scope>NUCLEOTIDE SEQUENCE</scope>
    <source>
        <strain evidence="2">NSP020P</strain>
    </source>
</reference>
<proteinExistence type="predicted"/>
<keyword evidence="1" id="KW-1133">Transmembrane helix</keyword>
<evidence type="ECO:0000313" key="3">
    <source>
        <dbReference type="Proteomes" id="UP001081438"/>
    </source>
</evidence>
<gene>
    <name evidence="2" type="ORF">NW112_02835</name>
</gene>
<comment type="caution">
    <text evidence="2">The sequence shown here is derived from an EMBL/GenBank/DDBJ whole genome shotgun (WGS) entry which is preliminary data.</text>
</comment>
<dbReference type="Proteomes" id="UP001081438">
    <property type="component" value="Unassembled WGS sequence"/>
</dbReference>
<dbReference type="Pfam" id="PF11337">
    <property type="entry name" value="DUF3139"/>
    <property type="match status" value="1"/>
</dbReference>
<dbReference type="AlphaFoldDB" id="A0A9Q4D830"/>
<dbReference type="InterPro" id="IPR021486">
    <property type="entry name" value="DUF3139"/>
</dbReference>
<feature type="transmembrane region" description="Helical" evidence="1">
    <location>
        <begin position="7"/>
        <end position="29"/>
    </location>
</feature>
<evidence type="ECO:0000256" key="1">
    <source>
        <dbReference type="SAM" id="Phobius"/>
    </source>
</evidence>
<keyword evidence="1" id="KW-0812">Transmembrane</keyword>
<name>A0A9Q4D830_9STAP</name>
<dbReference type="EMBL" id="JANSKX010000009">
    <property type="protein sequence ID" value="MCY1594171.1"/>
    <property type="molecule type" value="Genomic_DNA"/>
</dbReference>